<sequence length="121" mass="14481">MEEMEAKPKTAIDPKQLALLTRAAAQFQLTVMPEFVELLSKQYLNHFWLPLHMPFFIQRHQNQRLRPKFSKMTKMKEELNRKFVFSVCETIYEKVDDWIRAMSQEEYDALPSSRKFPPDAE</sequence>
<gene>
    <name evidence="1" type="ORF">DSPE1174_LOCUS26338</name>
</gene>
<name>A0A7S2DZG7_9STRA</name>
<accession>A0A7S2DZG7</accession>
<proteinExistence type="predicted"/>
<protein>
    <submittedName>
        <fullName evidence="1">Uncharacterized protein</fullName>
    </submittedName>
</protein>
<dbReference type="EMBL" id="HBGS01050736">
    <property type="protein sequence ID" value="CAD9466955.1"/>
    <property type="molecule type" value="Transcribed_RNA"/>
</dbReference>
<dbReference type="AlphaFoldDB" id="A0A7S2DZG7"/>
<evidence type="ECO:0000313" key="1">
    <source>
        <dbReference type="EMBL" id="CAD9466955.1"/>
    </source>
</evidence>
<organism evidence="1">
    <name type="scientific">Octactis speculum</name>
    <dbReference type="NCBI Taxonomy" id="3111310"/>
    <lineage>
        <taxon>Eukaryota</taxon>
        <taxon>Sar</taxon>
        <taxon>Stramenopiles</taxon>
        <taxon>Ochrophyta</taxon>
        <taxon>Dictyochophyceae</taxon>
        <taxon>Dictyochales</taxon>
        <taxon>Dictyochaceae</taxon>
        <taxon>Octactis</taxon>
    </lineage>
</organism>
<reference evidence="1" key="1">
    <citation type="submission" date="2021-01" db="EMBL/GenBank/DDBJ databases">
        <authorList>
            <person name="Corre E."/>
            <person name="Pelletier E."/>
            <person name="Niang G."/>
            <person name="Scheremetjew M."/>
            <person name="Finn R."/>
            <person name="Kale V."/>
            <person name="Holt S."/>
            <person name="Cochrane G."/>
            <person name="Meng A."/>
            <person name="Brown T."/>
            <person name="Cohen L."/>
        </authorList>
    </citation>
    <scope>NUCLEOTIDE SEQUENCE</scope>
    <source>
        <strain evidence="1">CCMP1381</strain>
    </source>
</reference>